<dbReference type="RefSeq" id="XP_067527185.1">
    <property type="nucleotide sequence ID" value="XM_067671084.1"/>
</dbReference>
<organism evidence="2 3">
    <name type="scientific">Rhizopus delemar (strain RA 99-880 / ATCC MYA-4621 / FGSC 9543 / NRRL 43880)</name>
    <name type="common">Mucormycosis agent</name>
    <name type="synonym">Rhizopus arrhizus var. delemar</name>
    <dbReference type="NCBI Taxonomy" id="246409"/>
    <lineage>
        <taxon>Eukaryota</taxon>
        <taxon>Fungi</taxon>
        <taxon>Fungi incertae sedis</taxon>
        <taxon>Mucoromycota</taxon>
        <taxon>Mucoromycotina</taxon>
        <taxon>Mucoromycetes</taxon>
        <taxon>Mucorales</taxon>
        <taxon>Mucorineae</taxon>
        <taxon>Rhizopodaceae</taxon>
        <taxon>Rhizopus</taxon>
    </lineage>
</organism>
<keyword evidence="3" id="KW-1185">Reference proteome</keyword>
<dbReference type="STRING" id="246409.I1CTK9"/>
<dbReference type="OrthoDB" id="2426083at2759"/>
<sequence>MWILFLFIILVVIAGSTPRAPPSSSNAKVNFHKTEALSLSGSRITPSSIWHGPLLSQRISRWHDCHSVNPVNYLGYPLYTSTAQRDSYLAGLLRKINTACVLYSHRSLSHVLRVTSVPRAFLEKVKSVIGAFLTRRMFPRISMATLCLPRTLGGLGVLDPVTQQNALQLRWILPLLSLFPPNISSDDDSSIALSQSIVLPSLIQCLLSRLDQWVKRPHTIYSFDFSKFVLRLCFLFVDLRSPVLRVHDGVFSLLFPCMDLLPKDSSDTVINHEASLQLPISASIPPDCIQSLSKTQTKLPCSTAYKFDPASRRLKTKLAAGMDIHPTLTKRFLRLVRQD</sequence>
<dbReference type="VEuPathDB" id="FungiDB:RO3G_16500"/>
<evidence type="ECO:0000313" key="2">
    <source>
        <dbReference type="EMBL" id="EIE91789.1"/>
    </source>
</evidence>
<feature type="signal peptide" evidence="1">
    <location>
        <begin position="1"/>
        <end position="18"/>
    </location>
</feature>
<dbReference type="InParanoid" id="I1CTK9"/>
<dbReference type="EMBL" id="CH476751">
    <property type="protein sequence ID" value="EIE91789.1"/>
    <property type="molecule type" value="Genomic_DNA"/>
</dbReference>
<name>I1CTK9_RHIO9</name>
<accession>I1CTK9</accession>
<proteinExistence type="predicted"/>
<keyword evidence="1" id="KW-0732">Signal</keyword>
<gene>
    <name evidence="2" type="ORF">RO3G_16500</name>
</gene>
<dbReference type="GeneID" id="93623465"/>
<protein>
    <submittedName>
        <fullName evidence="2">Uncharacterized protein</fullName>
    </submittedName>
</protein>
<dbReference type="AlphaFoldDB" id="I1CTK9"/>
<dbReference type="Proteomes" id="UP000009138">
    <property type="component" value="Unassembled WGS sequence"/>
</dbReference>
<reference evidence="2 3" key="1">
    <citation type="journal article" date="2009" name="PLoS Genet.">
        <title>Genomic analysis of the basal lineage fungus Rhizopus oryzae reveals a whole-genome duplication.</title>
        <authorList>
            <person name="Ma L.-J."/>
            <person name="Ibrahim A.S."/>
            <person name="Skory C."/>
            <person name="Grabherr M.G."/>
            <person name="Burger G."/>
            <person name="Butler M."/>
            <person name="Elias M."/>
            <person name="Idnurm A."/>
            <person name="Lang B.F."/>
            <person name="Sone T."/>
            <person name="Abe A."/>
            <person name="Calvo S.E."/>
            <person name="Corrochano L.M."/>
            <person name="Engels R."/>
            <person name="Fu J."/>
            <person name="Hansberg W."/>
            <person name="Kim J.-M."/>
            <person name="Kodira C.D."/>
            <person name="Koehrsen M.J."/>
            <person name="Liu B."/>
            <person name="Miranda-Saavedra D."/>
            <person name="O'Leary S."/>
            <person name="Ortiz-Castellanos L."/>
            <person name="Poulter R."/>
            <person name="Rodriguez-Romero J."/>
            <person name="Ruiz-Herrera J."/>
            <person name="Shen Y.-Q."/>
            <person name="Zeng Q."/>
            <person name="Galagan J."/>
            <person name="Birren B.W."/>
            <person name="Cuomo C.A."/>
            <person name="Wickes B.L."/>
        </authorList>
    </citation>
    <scope>NUCLEOTIDE SEQUENCE [LARGE SCALE GENOMIC DNA]</scope>
    <source>
        <strain evidence="3">RA 99-880 / ATCC MYA-4621 / FGSC 9543 / NRRL 43880</strain>
    </source>
</reference>
<evidence type="ECO:0000256" key="1">
    <source>
        <dbReference type="SAM" id="SignalP"/>
    </source>
</evidence>
<evidence type="ECO:0000313" key="3">
    <source>
        <dbReference type="Proteomes" id="UP000009138"/>
    </source>
</evidence>
<feature type="chain" id="PRO_5003638298" evidence="1">
    <location>
        <begin position="19"/>
        <end position="339"/>
    </location>
</feature>